<evidence type="ECO:0000256" key="4">
    <source>
        <dbReference type="RuleBase" id="RU003718"/>
    </source>
</evidence>
<reference evidence="6" key="1">
    <citation type="submission" date="2017-10" db="EMBL/GenBank/DDBJ databases">
        <title>Transcriptome Assembly of Sugarcane Aphid Adults.</title>
        <authorList>
            <person name="Scully E.D."/>
            <person name="Palmer N.A."/>
            <person name="Geib S.M."/>
            <person name="Sarath G."/>
            <person name="Sattler S.E."/>
        </authorList>
    </citation>
    <scope>NUCLEOTIDE SEQUENCE</scope>
    <source>
        <tissue evidence="6">Whole body</tissue>
    </source>
</reference>
<evidence type="ECO:0000256" key="3">
    <source>
        <dbReference type="ARBA" id="ARBA00022679"/>
    </source>
</evidence>
<keyword evidence="3 4" id="KW-0808">Transferase</keyword>
<dbReference type="PROSITE" id="PS00375">
    <property type="entry name" value="UDPGT"/>
    <property type="match status" value="1"/>
</dbReference>
<dbReference type="Gene3D" id="3.40.50.2000">
    <property type="entry name" value="Glycogen Phosphorylase B"/>
    <property type="match status" value="1"/>
</dbReference>
<dbReference type="PANTHER" id="PTHR48043:SF145">
    <property type="entry name" value="FI06409P-RELATED"/>
    <property type="match status" value="1"/>
</dbReference>
<dbReference type="InterPro" id="IPR035595">
    <property type="entry name" value="UDP_glycos_trans_CS"/>
</dbReference>
<dbReference type="EC" id="2.4.1.17" evidence="5"/>
<gene>
    <name evidence="6" type="primary">UGT2C1_16</name>
</gene>
<dbReference type="InterPro" id="IPR002213">
    <property type="entry name" value="UDP_glucos_trans"/>
</dbReference>
<dbReference type="PANTHER" id="PTHR48043">
    <property type="entry name" value="EG:EG0003.4 PROTEIN-RELATED"/>
    <property type="match status" value="1"/>
</dbReference>
<proteinExistence type="inferred from homology"/>
<comment type="similarity">
    <text evidence="1 4">Belongs to the UDP-glycosyltransferase family.</text>
</comment>
<dbReference type="GO" id="GO:0015020">
    <property type="term" value="F:glucuronosyltransferase activity"/>
    <property type="evidence" value="ECO:0007669"/>
    <property type="project" value="UniProtKB-EC"/>
</dbReference>
<evidence type="ECO:0000256" key="1">
    <source>
        <dbReference type="ARBA" id="ARBA00009995"/>
    </source>
</evidence>
<organism evidence="6">
    <name type="scientific">Melanaphis sacchari</name>
    <dbReference type="NCBI Taxonomy" id="742174"/>
    <lineage>
        <taxon>Eukaryota</taxon>
        <taxon>Metazoa</taxon>
        <taxon>Ecdysozoa</taxon>
        <taxon>Arthropoda</taxon>
        <taxon>Hexapoda</taxon>
        <taxon>Insecta</taxon>
        <taxon>Pterygota</taxon>
        <taxon>Neoptera</taxon>
        <taxon>Paraneoptera</taxon>
        <taxon>Hemiptera</taxon>
        <taxon>Sternorrhyncha</taxon>
        <taxon>Aphidomorpha</taxon>
        <taxon>Aphidoidea</taxon>
        <taxon>Aphididae</taxon>
        <taxon>Aphidini</taxon>
        <taxon>Melanaphis</taxon>
    </lineage>
</organism>
<feature type="transmembrane region" description="Helical" evidence="5">
    <location>
        <begin position="481"/>
        <end position="505"/>
    </location>
</feature>
<sequence>MQRVTKQYAAAAAACVAFVVLCGVSAPTAAVNVLAIEPLPARSHWTFMRAVVRAMATGGRGHNVTVYTPFASSSAATAGVCDGGPVGCGYAELPFRLGVSDKVAMDVRTAVANFADQWRFVGVAVDISRSACDLLDRMLAAGHFAARGVRYDMVVVELVSSECVSRLSGALGDDTPLAVYVFPSPMASWMEAKVLGTSPGPSYAARLFARYAVLDTLARRLDNAYGWTVMAALQWLYEWGDDQTGYRKPAVTFVNTDLTVEKSVPVVQNMIRVGGIHLPPIEPIPSDILKFIEESPNGVIYFTFGTVIALSKLPEYIQNVFKDALAEVPQNVLLKYEGEMKDKPKNVMTSKWLPQRDILKHPNVKLFISHGGISGIYEAVDAGVPILGFPLFYDQPRNIANLVDEGMALSLDLFSVSKNTLLNAINEIINNETYSKNAKIISDRFKDLPMSPAESVVYWTEYVLRHKGAPHLRSHAFNLTWYQYFSLDVIAIVLLIVLSFSYIGLKTLQLINKIIFKPSLKSN</sequence>
<keyword evidence="2 4" id="KW-0328">Glycosyltransferase</keyword>
<protein>
    <recommendedName>
        <fullName evidence="5">UDP-glucuronosyltransferase</fullName>
        <ecNumber evidence="5">2.4.1.17</ecNumber>
    </recommendedName>
</protein>
<dbReference type="AlphaFoldDB" id="A0A2H8TTL2"/>
<dbReference type="SUPFAM" id="SSF53756">
    <property type="entry name" value="UDP-Glycosyltransferase/glycogen phosphorylase"/>
    <property type="match status" value="1"/>
</dbReference>
<dbReference type="GO" id="GO:0016020">
    <property type="term" value="C:membrane"/>
    <property type="evidence" value="ECO:0007669"/>
    <property type="project" value="UniProtKB-SubCell"/>
</dbReference>
<dbReference type="Pfam" id="PF00201">
    <property type="entry name" value="UDPGT"/>
    <property type="match status" value="1"/>
</dbReference>
<evidence type="ECO:0000313" key="6">
    <source>
        <dbReference type="EMBL" id="MBW17280.1"/>
    </source>
</evidence>
<keyword evidence="5" id="KW-0472">Membrane</keyword>
<dbReference type="FunFam" id="3.40.50.2000:FF:000021">
    <property type="entry name" value="UDP-glucuronosyltransferase"/>
    <property type="match status" value="1"/>
</dbReference>
<dbReference type="OrthoDB" id="5835829at2759"/>
<comment type="catalytic activity">
    <reaction evidence="5">
        <text>glucuronate acceptor + UDP-alpha-D-glucuronate = acceptor beta-D-glucuronoside + UDP + H(+)</text>
        <dbReference type="Rhea" id="RHEA:21032"/>
        <dbReference type="ChEBI" id="CHEBI:15378"/>
        <dbReference type="ChEBI" id="CHEBI:58052"/>
        <dbReference type="ChEBI" id="CHEBI:58223"/>
        <dbReference type="ChEBI" id="CHEBI:132367"/>
        <dbReference type="ChEBI" id="CHEBI:132368"/>
        <dbReference type="EC" id="2.4.1.17"/>
    </reaction>
</comment>
<comment type="subcellular location">
    <subcellularLocation>
        <location evidence="5">Membrane</location>
        <topology evidence="5">Single-pass membrane protein</topology>
    </subcellularLocation>
</comment>
<dbReference type="InterPro" id="IPR050271">
    <property type="entry name" value="UDP-glycosyltransferase"/>
</dbReference>
<evidence type="ECO:0000256" key="5">
    <source>
        <dbReference type="RuleBase" id="RU362059"/>
    </source>
</evidence>
<dbReference type="CDD" id="cd03784">
    <property type="entry name" value="GT1_Gtf-like"/>
    <property type="match status" value="1"/>
</dbReference>
<keyword evidence="5" id="KW-0812">Transmembrane</keyword>
<evidence type="ECO:0000256" key="2">
    <source>
        <dbReference type="ARBA" id="ARBA00022676"/>
    </source>
</evidence>
<name>A0A2H8TTL2_9HEMI</name>
<accession>A0A2H8TTL2</accession>
<dbReference type="EMBL" id="GFXV01005475">
    <property type="protein sequence ID" value="MBW17280.1"/>
    <property type="molecule type" value="Transcribed_RNA"/>
</dbReference>
<keyword evidence="5" id="KW-1133">Transmembrane helix</keyword>